<protein>
    <submittedName>
        <fullName evidence="11">Basement membrane-specific heparan sulfate proteoglycan core protein</fullName>
    </submittedName>
</protein>
<keyword evidence="3" id="KW-0677">Repeat</keyword>
<sequence length="238" mass="27788">MDELKHQRHAHDSPQDYFLAALRQREEQQQEQQPQQQHQETIIHYQEHELTQSHDESSLHEEIRQDHVTVEEYEDELEGDDGECTDQEFRCPYLTETRCFHYDKLCDGVDDCGDGSDEANCESGSQEDREYNGAPETSISSGPMVRHPYNHFILYGIHFSHVRSHLKSTGFFTSLVMGLVADFLKARIATPQPFVHLHLYTCSMYRQDCDGFLAVTWVFYLPPFVHRHKGTVHDQRGF</sequence>
<reference evidence="11" key="1">
    <citation type="submission" date="2017-02" db="UniProtKB">
        <authorList>
            <consortium name="WormBaseParasite"/>
        </authorList>
    </citation>
    <scope>IDENTIFICATION</scope>
</reference>
<evidence type="ECO:0000256" key="5">
    <source>
        <dbReference type="ARBA" id="ARBA00023136"/>
    </source>
</evidence>
<dbReference type="InterPro" id="IPR036055">
    <property type="entry name" value="LDL_receptor-like_sf"/>
</dbReference>
<comment type="subcellular location">
    <subcellularLocation>
        <location evidence="1">Membrane</location>
        <topology evidence="1">Single-pass membrane protein</topology>
    </subcellularLocation>
</comment>
<keyword evidence="6 7" id="KW-1015">Disulfide bond</keyword>
<dbReference type="PANTHER" id="PTHR24270">
    <property type="entry name" value="LOW-DENSITY LIPOPROTEIN RECEPTOR-RELATED"/>
    <property type="match status" value="1"/>
</dbReference>
<evidence type="ECO:0000256" key="1">
    <source>
        <dbReference type="ARBA" id="ARBA00004167"/>
    </source>
</evidence>
<evidence type="ECO:0000256" key="7">
    <source>
        <dbReference type="PROSITE-ProRule" id="PRU00124"/>
    </source>
</evidence>
<dbReference type="SMART" id="SM00192">
    <property type="entry name" value="LDLa"/>
    <property type="match status" value="1"/>
</dbReference>
<keyword evidence="2" id="KW-0812">Transmembrane</keyword>
<gene>
    <name evidence="9" type="ORF">HPLM_LOCUS14434</name>
</gene>
<dbReference type="PROSITE" id="PS50068">
    <property type="entry name" value="LDLRA_2"/>
    <property type="match status" value="1"/>
</dbReference>
<dbReference type="OrthoDB" id="5847076at2759"/>
<organism evidence="11">
    <name type="scientific">Haemonchus placei</name>
    <name type="common">Barber's pole worm</name>
    <dbReference type="NCBI Taxonomy" id="6290"/>
    <lineage>
        <taxon>Eukaryota</taxon>
        <taxon>Metazoa</taxon>
        <taxon>Ecdysozoa</taxon>
        <taxon>Nematoda</taxon>
        <taxon>Chromadorea</taxon>
        <taxon>Rhabditida</taxon>
        <taxon>Rhabditina</taxon>
        <taxon>Rhabditomorpha</taxon>
        <taxon>Strongyloidea</taxon>
        <taxon>Trichostrongylidae</taxon>
        <taxon>Haemonchus</taxon>
    </lineage>
</organism>
<evidence type="ECO:0000256" key="4">
    <source>
        <dbReference type="ARBA" id="ARBA00022989"/>
    </source>
</evidence>
<dbReference type="WBParaSite" id="HPLM_0001444201-mRNA-1">
    <property type="protein sequence ID" value="HPLM_0001444201-mRNA-1"/>
    <property type="gene ID" value="HPLM_0001444201"/>
</dbReference>
<dbReference type="InterPro" id="IPR050685">
    <property type="entry name" value="LDLR"/>
</dbReference>
<keyword evidence="4" id="KW-1133">Transmembrane helix</keyword>
<keyword evidence="5" id="KW-0472">Membrane</keyword>
<evidence type="ECO:0000313" key="10">
    <source>
        <dbReference type="Proteomes" id="UP000268014"/>
    </source>
</evidence>
<evidence type="ECO:0000256" key="6">
    <source>
        <dbReference type="ARBA" id="ARBA00023157"/>
    </source>
</evidence>
<evidence type="ECO:0000313" key="9">
    <source>
        <dbReference type="EMBL" id="VDO52783.1"/>
    </source>
</evidence>
<dbReference type="SUPFAM" id="SSF57424">
    <property type="entry name" value="LDL receptor-like module"/>
    <property type="match status" value="1"/>
</dbReference>
<accession>A0A0N4WSD5</accession>
<feature type="region of interest" description="Disordered" evidence="8">
    <location>
        <begin position="116"/>
        <end position="142"/>
    </location>
</feature>
<dbReference type="STRING" id="6290.A0A0N4WSD5"/>
<dbReference type="EMBL" id="UZAF01018567">
    <property type="protein sequence ID" value="VDO52783.1"/>
    <property type="molecule type" value="Genomic_DNA"/>
</dbReference>
<feature type="disulfide bond" evidence="7">
    <location>
        <begin position="106"/>
        <end position="121"/>
    </location>
</feature>
<dbReference type="Pfam" id="PF00057">
    <property type="entry name" value="Ldl_recept_a"/>
    <property type="match status" value="1"/>
</dbReference>
<dbReference type="CDD" id="cd00112">
    <property type="entry name" value="LDLa"/>
    <property type="match status" value="1"/>
</dbReference>
<dbReference type="GO" id="GO:0005886">
    <property type="term" value="C:plasma membrane"/>
    <property type="evidence" value="ECO:0007669"/>
    <property type="project" value="TreeGrafter"/>
</dbReference>
<evidence type="ECO:0000313" key="11">
    <source>
        <dbReference type="WBParaSite" id="HPLM_0001444201-mRNA-1"/>
    </source>
</evidence>
<comment type="caution">
    <text evidence="7">Lacks conserved residue(s) required for the propagation of feature annotation.</text>
</comment>
<dbReference type="Gene3D" id="4.10.400.10">
    <property type="entry name" value="Low-density Lipoprotein Receptor"/>
    <property type="match status" value="1"/>
</dbReference>
<proteinExistence type="predicted"/>
<evidence type="ECO:0000256" key="2">
    <source>
        <dbReference type="ARBA" id="ARBA00022692"/>
    </source>
</evidence>
<dbReference type="AlphaFoldDB" id="A0A0N4WSD5"/>
<evidence type="ECO:0000256" key="3">
    <source>
        <dbReference type="ARBA" id="ARBA00022737"/>
    </source>
</evidence>
<dbReference type="GO" id="GO:0016192">
    <property type="term" value="P:vesicle-mediated transport"/>
    <property type="evidence" value="ECO:0007669"/>
    <property type="project" value="UniProtKB-ARBA"/>
</dbReference>
<evidence type="ECO:0000256" key="8">
    <source>
        <dbReference type="SAM" id="MobiDB-lite"/>
    </source>
</evidence>
<reference evidence="9 10" key="2">
    <citation type="submission" date="2018-11" db="EMBL/GenBank/DDBJ databases">
        <authorList>
            <consortium name="Pathogen Informatics"/>
        </authorList>
    </citation>
    <scope>NUCLEOTIDE SEQUENCE [LARGE SCALE GENOMIC DNA]</scope>
    <source>
        <strain evidence="9 10">MHpl1</strain>
    </source>
</reference>
<dbReference type="Proteomes" id="UP000268014">
    <property type="component" value="Unassembled WGS sequence"/>
</dbReference>
<keyword evidence="10" id="KW-1185">Reference proteome</keyword>
<name>A0A0N4WSD5_HAEPC</name>
<dbReference type="InterPro" id="IPR002172">
    <property type="entry name" value="LDrepeatLR_classA_rpt"/>
</dbReference>